<protein>
    <recommendedName>
        <fullName evidence="1">DUF6862 domain-containing protein</fullName>
    </recommendedName>
</protein>
<feature type="domain" description="DUF6862" evidence="1">
    <location>
        <begin position="11"/>
        <end position="70"/>
    </location>
</feature>
<accession>A0A7Z0UZ94</accession>
<reference evidence="2 3" key="1">
    <citation type="journal article" date="2016" name="Genome Biol. Evol.">
        <title>Comparative Genomic Analyses of the Moraxella catarrhalis Serosensitive and Seroresistant Lineages Demonstrate Their Independent Evolution.</title>
        <authorList>
            <person name="Earl J.P."/>
            <person name="de Vries S.P."/>
            <person name="Ahmed A."/>
            <person name="Powell E."/>
            <person name="Schultz M.P."/>
            <person name="Hermans P.W."/>
            <person name="Hill D.J."/>
            <person name="Zhou Z."/>
            <person name="Constantinidou C.I."/>
            <person name="Hu F.Z."/>
            <person name="Bootsma H.J."/>
            <person name="Ehrlich G.D."/>
        </authorList>
    </citation>
    <scope>NUCLEOTIDE SEQUENCE [LARGE SCALE GENOMIC DNA]</scope>
    <source>
        <strain evidence="2 3">Z7574</strain>
    </source>
</reference>
<evidence type="ECO:0000313" key="2">
    <source>
        <dbReference type="EMBL" id="OAV01446.1"/>
    </source>
</evidence>
<dbReference type="EMBL" id="LXHE01000005">
    <property type="protein sequence ID" value="OAV01446.1"/>
    <property type="molecule type" value="Genomic_DNA"/>
</dbReference>
<proteinExistence type="predicted"/>
<dbReference type="Proteomes" id="UP000078446">
    <property type="component" value="Unassembled WGS sequence"/>
</dbReference>
<dbReference type="InterPro" id="IPR049271">
    <property type="entry name" value="DUF6862"/>
</dbReference>
<gene>
    <name evidence="2" type="ORF">AO382_0721</name>
</gene>
<evidence type="ECO:0000313" key="3">
    <source>
        <dbReference type="Proteomes" id="UP000078446"/>
    </source>
</evidence>
<name>A0A7Z0UZ94_MORCA</name>
<evidence type="ECO:0000259" key="1">
    <source>
        <dbReference type="Pfam" id="PF21726"/>
    </source>
</evidence>
<dbReference type="AlphaFoldDB" id="A0A7Z0UZ94"/>
<organism evidence="2 3">
    <name type="scientific">Moraxella catarrhalis</name>
    <name type="common">Branhamella catarrhalis</name>
    <dbReference type="NCBI Taxonomy" id="480"/>
    <lineage>
        <taxon>Bacteria</taxon>
        <taxon>Pseudomonadati</taxon>
        <taxon>Pseudomonadota</taxon>
        <taxon>Gammaproteobacteria</taxon>
        <taxon>Moraxellales</taxon>
        <taxon>Moraxellaceae</taxon>
        <taxon>Moraxella</taxon>
    </lineage>
</organism>
<sequence>MQWNYLSHRQLQDKISCVGTKKDCAAHVAKYDEISRQQDEQLKNTCSSNPNSTSCHLMIQDALEYVGKNRNHYGKASDIKTSTQNVLSVANSSGYHTINTLDERANYFGAMYGYTEQPWFRVAESESRSFLSLKGADKSFYSDWIAEAGGVIMRNGRSEFQYIYNNHVGQSNSWSYGRLVNEQHDRELQAVHERHYNSWKKASKFFVDSAIKLRRRSKSGDFLNPDHRVDVGCEGMKEVKECQ</sequence>
<dbReference type="Pfam" id="PF21726">
    <property type="entry name" value="DUF6862"/>
    <property type="match status" value="1"/>
</dbReference>
<comment type="caution">
    <text evidence="2">The sequence shown here is derived from an EMBL/GenBank/DDBJ whole genome shotgun (WGS) entry which is preliminary data.</text>
</comment>